<feature type="region of interest" description="Disordered" evidence="1">
    <location>
        <begin position="18"/>
        <end position="42"/>
    </location>
</feature>
<evidence type="ECO:0000313" key="2">
    <source>
        <dbReference type="EMBL" id="KAK7493931.1"/>
    </source>
</evidence>
<feature type="region of interest" description="Disordered" evidence="1">
    <location>
        <begin position="123"/>
        <end position="174"/>
    </location>
</feature>
<keyword evidence="3" id="KW-1185">Reference proteome</keyword>
<proteinExistence type="predicted"/>
<organism evidence="2 3">
    <name type="scientific">Batillaria attramentaria</name>
    <dbReference type="NCBI Taxonomy" id="370345"/>
    <lineage>
        <taxon>Eukaryota</taxon>
        <taxon>Metazoa</taxon>
        <taxon>Spiralia</taxon>
        <taxon>Lophotrochozoa</taxon>
        <taxon>Mollusca</taxon>
        <taxon>Gastropoda</taxon>
        <taxon>Caenogastropoda</taxon>
        <taxon>Sorbeoconcha</taxon>
        <taxon>Cerithioidea</taxon>
        <taxon>Batillariidae</taxon>
        <taxon>Batillaria</taxon>
    </lineage>
</organism>
<feature type="compositionally biased region" description="Low complexity" evidence="1">
    <location>
        <begin position="141"/>
        <end position="155"/>
    </location>
</feature>
<evidence type="ECO:0000313" key="3">
    <source>
        <dbReference type="Proteomes" id="UP001519460"/>
    </source>
</evidence>
<dbReference type="AlphaFoldDB" id="A0ABD0L324"/>
<dbReference type="Proteomes" id="UP001519460">
    <property type="component" value="Unassembled WGS sequence"/>
</dbReference>
<sequence length="318" mass="35211">MKKVKEVLASVKLNHQQTVPGKGTTSVMDQTGGSTNNKGSGLFDKVRNRMRRKTRMCEKCRQFSNTCLPNESFVSGRKHYLCQDCRASSDKMKNMYSQLRRHLGPNEHLHQTSRCSADLLSEQMPSARTVPKESGYETGNSCCSSSSHRNQSCDSTPASVQLHSPTSPANAALGCPGNHMTGSFQKGECNDRGKSNMLVFGAAFTSECLHIQDLHLKSKQRGLYSRQLAARTDRTCQQPVSQYDGYLVTHVPGVQVKYSLGQKSGTEDCLKVISNVANPQNGSSNEKLCSLCKTRKETAFRFPGRTGWLCEDCMDEMM</sequence>
<reference evidence="2 3" key="1">
    <citation type="journal article" date="2023" name="Sci. Data">
        <title>Genome assembly of the Korean intertidal mud-creeper Batillaria attramentaria.</title>
        <authorList>
            <person name="Patra A.K."/>
            <person name="Ho P.T."/>
            <person name="Jun S."/>
            <person name="Lee S.J."/>
            <person name="Kim Y."/>
            <person name="Won Y.J."/>
        </authorList>
    </citation>
    <scope>NUCLEOTIDE SEQUENCE [LARGE SCALE GENOMIC DNA]</scope>
    <source>
        <strain evidence="2">Wonlab-2016</strain>
    </source>
</reference>
<name>A0ABD0L324_9CAEN</name>
<gene>
    <name evidence="2" type="ORF">BaRGS_00014813</name>
</gene>
<comment type="caution">
    <text evidence="2">The sequence shown here is derived from an EMBL/GenBank/DDBJ whole genome shotgun (WGS) entry which is preliminary data.</text>
</comment>
<protein>
    <submittedName>
        <fullName evidence="2">Uncharacterized protein</fullName>
    </submittedName>
</protein>
<feature type="compositionally biased region" description="Polar residues" evidence="1">
    <location>
        <begin position="18"/>
        <end position="39"/>
    </location>
</feature>
<feature type="compositionally biased region" description="Polar residues" evidence="1">
    <location>
        <begin position="156"/>
        <end position="169"/>
    </location>
</feature>
<dbReference type="EMBL" id="JACVVK020000088">
    <property type="protein sequence ID" value="KAK7493931.1"/>
    <property type="molecule type" value="Genomic_DNA"/>
</dbReference>
<evidence type="ECO:0000256" key="1">
    <source>
        <dbReference type="SAM" id="MobiDB-lite"/>
    </source>
</evidence>
<accession>A0ABD0L324</accession>